<organism evidence="2">
    <name type="scientific">Fusarium oxysporum (strain Fo5176)</name>
    <name type="common">Fusarium vascular wilt</name>
    <dbReference type="NCBI Taxonomy" id="660025"/>
    <lineage>
        <taxon>Eukaryota</taxon>
        <taxon>Fungi</taxon>
        <taxon>Dikarya</taxon>
        <taxon>Ascomycota</taxon>
        <taxon>Pezizomycotina</taxon>
        <taxon>Sordariomycetes</taxon>
        <taxon>Hypocreomycetidae</taxon>
        <taxon>Hypocreales</taxon>
        <taxon>Nectriaceae</taxon>
        <taxon>Fusarium</taxon>
        <taxon>Fusarium oxysporum species complex</taxon>
    </lineage>
</organism>
<evidence type="ECO:0000256" key="1">
    <source>
        <dbReference type="SAM" id="MobiDB-lite"/>
    </source>
</evidence>
<dbReference type="InterPro" id="IPR008402">
    <property type="entry name" value="APC_su15/mnd2"/>
</dbReference>
<feature type="compositionally biased region" description="Acidic residues" evidence="1">
    <location>
        <begin position="273"/>
        <end position="310"/>
    </location>
</feature>
<evidence type="ECO:0000313" key="2">
    <source>
        <dbReference type="EMBL" id="EGU83335.1"/>
    </source>
</evidence>
<proteinExistence type="predicted"/>
<name>F9FIF7_FUSOF</name>
<dbReference type="PaxDb" id="5507-FOXG_11280P0"/>
<dbReference type="GO" id="GO:0005680">
    <property type="term" value="C:anaphase-promoting complex"/>
    <property type="evidence" value="ECO:0007669"/>
    <property type="project" value="InterPro"/>
</dbReference>
<feature type="compositionally biased region" description="Acidic residues" evidence="1">
    <location>
        <begin position="332"/>
        <end position="345"/>
    </location>
</feature>
<dbReference type="EMBL" id="AFQF01001867">
    <property type="protein sequence ID" value="EGU83335.1"/>
    <property type="molecule type" value="Genomic_DNA"/>
</dbReference>
<dbReference type="OrthoDB" id="5320532at2759"/>
<protein>
    <recommendedName>
        <fullName evidence="3">Replicase polyprotein 1a</fullName>
    </recommendedName>
</protein>
<feature type="compositionally biased region" description="Basic and acidic residues" evidence="1">
    <location>
        <begin position="248"/>
        <end position="263"/>
    </location>
</feature>
<feature type="compositionally biased region" description="Polar residues" evidence="1">
    <location>
        <begin position="377"/>
        <end position="394"/>
    </location>
</feature>
<feature type="compositionally biased region" description="Acidic residues" evidence="1">
    <location>
        <begin position="177"/>
        <end position="231"/>
    </location>
</feature>
<accession>F9FIF7</accession>
<feature type="region of interest" description="Disordered" evidence="1">
    <location>
        <begin position="140"/>
        <end position="159"/>
    </location>
</feature>
<feature type="region of interest" description="Disordered" evidence="1">
    <location>
        <begin position="164"/>
        <end position="402"/>
    </location>
</feature>
<dbReference type="AlphaFoldDB" id="F9FIF7"/>
<sequence length="402" mass="44958">MNKPPTLPAASLLIVSESLRKEIISLAPGATPNSLTRPRLDPAVMFTTLPDFTPRDSHSLWYRSSRSPYTPPGPLDDFSGDTHNIQHGANQARQRTKLIERSALARLAADEQYMQRRRLNVQNYGSGWLKPPGVPKTLHQMREEKREQEEHQEAMRREQLAQELAQAEAEGMPGEGTMDDVQLDGAQDLDDEIPDADEEGYAFGDDDDEDEDDDEEDDEEEDEEDGEETDDEALRAERQNDLMQARMRMGDDAFREALVRGEPDANDMYGDTEGLEEEEDNGHLLDEEDFAQDDDLGMDMDADLDEDIPEAESGGYEHTDSEAEISSSEQESSNDDEDDDEDDVDVSFAPRSATLPRPMSPTFQGRSSMAHPRASMDLSNLLSQDGSSFMQSSPAGRRARHG</sequence>
<dbReference type="Pfam" id="PF05841">
    <property type="entry name" value="Apc15p"/>
    <property type="match status" value="1"/>
</dbReference>
<dbReference type="STRING" id="660025.F9FIF7"/>
<evidence type="ECO:0008006" key="3">
    <source>
        <dbReference type="Google" id="ProtNLM"/>
    </source>
</evidence>
<gene>
    <name evidence="2" type="ORF">FOXB_06186</name>
</gene>
<dbReference type="GO" id="GO:0031145">
    <property type="term" value="P:anaphase-promoting complex-dependent catabolic process"/>
    <property type="evidence" value="ECO:0007669"/>
    <property type="project" value="InterPro"/>
</dbReference>
<reference evidence="2" key="1">
    <citation type="journal article" date="2012" name="Mol. Plant Microbe Interact.">
        <title>A highly conserved effector in Fusarium oxysporum is required for full virulence on Arabidopsis.</title>
        <authorList>
            <person name="Thatcher L.F."/>
            <person name="Gardiner D.M."/>
            <person name="Kazan K."/>
            <person name="Manners J."/>
        </authorList>
    </citation>
    <scope>NUCLEOTIDE SEQUENCE [LARGE SCALE GENOMIC DNA]</scope>
    <source>
        <strain evidence="2">Fo5176</strain>
    </source>
</reference>
<comment type="caution">
    <text evidence="2">The sequence shown here is derived from an EMBL/GenBank/DDBJ whole genome shotgun (WGS) entry which is preliminary data.</text>
</comment>